<dbReference type="Pfam" id="PF26639">
    <property type="entry name" value="Het-6_barrel"/>
    <property type="match status" value="1"/>
</dbReference>
<feature type="region of interest" description="Disordered" evidence="1">
    <location>
        <begin position="16"/>
        <end position="54"/>
    </location>
</feature>
<dbReference type="Proteomes" id="UP000297716">
    <property type="component" value="Unassembled WGS sequence"/>
</dbReference>
<keyword evidence="4" id="KW-1185">Reference proteome</keyword>
<dbReference type="EMBL" id="SKBN01000041">
    <property type="protein sequence ID" value="TGJ85655.1"/>
    <property type="molecule type" value="Genomic_DNA"/>
</dbReference>
<dbReference type="OrthoDB" id="5416609at2759"/>
<accession>A0A4Z0Z2N9</accession>
<evidence type="ECO:0000313" key="3">
    <source>
        <dbReference type="EMBL" id="TGJ85655.1"/>
    </source>
</evidence>
<comment type="caution">
    <text evidence="3">The sequence shown here is derived from an EMBL/GenBank/DDBJ whole genome shotgun (WGS) entry which is preliminary data.</text>
</comment>
<dbReference type="InterPro" id="IPR052895">
    <property type="entry name" value="HetReg/Transcr_Mod"/>
</dbReference>
<dbReference type="AlphaFoldDB" id="A0A4Z0Z2N9"/>
<dbReference type="PANTHER" id="PTHR24148">
    <property type="entry name" value="ANKYRIN REPEAT DOMAIN-CONTAINING PROTEIN 39 HOMOLOG-RELATED"/>
    <property type="match status" value="1"/>
</dbReference>
<dbReference type="InterPro" id="IPR010730">
    <property type="entry name" value="HET"/>
</dbReference>
<dbReference type="PANTHER" id="PTHR24148:SF64">
    <property type="entry name" value="HETEROKARYON INCOMPATIBILITY DOMAIN-CONTAINING PROTEIN"/>
    <property type="match status" value="1"/>
</dbReference>
<evidence type="ECO:0000313" key="4">
    <source>
        <dbReference type="Proteomes" id="UP000297716"/>
    </source>
</evidence>
<sequence length="758" mass="85331">MSKAIWEEFKEQLHQARQERRLEQETLESKANPKTSKDGPLDTVDPRNRQDETINESFTYQPIEAGSQSIRLLQLLPGTQDDICCQLETHTLAECAGTYEALSYVWAPRGSPAHPTTRIRVDDTPFLIHANLRAALFNLREAKKTRTLWVDALCIDQSNTEERSEQVSSMGDIYRSASGIVVWLGEIETQPYKYMPISGHKALSAAFGAIEELATEAETLRNKSSTDQDEDGSLAVFMGDDSLTGVILLGENDWWYRAWTCQEILLSRQALVKKGEFSMHWDRLVSGINHGLAIGLFSPLLLGILASPMIEPCLLLFVLRNRRRRLIQGISTEPQQPHPSESRQLLDNLVHCRFRNATNRRDKVYGVLGLNITAGPTVGSKTENALGITPDYGLSTREVYCSVARRLITHSRSLDLLGSCTHYTDSELPSWVPDWSFNGVVARPLTKDAFDQLRSSHASLGSEAKSVFERNGNDLVLQGHELTVITVLAPVARRPLHPFMEALDQEMVQKSTLKPTILGARFDAVRKAVHALEVPYEVLMSILPQLGVWADWDVFAREVEPQNPDAASNGEGDPMSVYWQTLSTGTLLPAQSDDQRQPADSPGNYKLEQNQDQDPSGSDDGQRKKDTVDAFFEWRASLRQTKRMHQWRIDRMARPLAFLGYVRSTWNKISNFSRLLENTYERRLARCGNGYLALVPEAAEKRDRIFLVEGGMVPLVLREEQSEGTTEKRYRLVGEAYVHGVMNGEAFKKEKCTTLTIS</sequence>
<feature type="compositionally biased region" description="Basic and acidic residues" evidence="1">
    <location>
        <begin position="35"/>
        <end position="52"/>
    </location>
</feature>
<dbReference type="STRING" id="37992.A0A4Z0Z2N9"/>
<protein>
    <recommendedName>
        <fullName evidence="2">Heterokaryon incompatibility domain-containing protein</fullName>
    </recommendedName>
</protein>
<feature type="region of interest" description="Disordered" evidence="1">
    <location>
        <begin position="589"/>
        <end position="624"/>
    </location>
</feature>
<evidence type="ECO:0000259" key="2">
    <source>
        <dbReference type="Pfam" id="PF06985"/>
    </source>
</evidence>
<feature type="compositionally biased region" description="Low complexity" evidence="1">
    <location>
        <begin position="610"/>
        <end position="619"/>
    </location>
</feature>
<gene>
    <name evidence="3" type="ORF">E0Z10_g3126</name>
</gene>
<feature type="compositionally biased region" description="Basic and acidic residues" evidence="1">
    <location>
        <begin position="16"/>
        <end position="28"/>
    </location>
</feature>
<dbReference type="Pfam" id="PF06985">
    <property type="entry name" value="HET"/>
    <property type="match status" value="1"/>
</dbReference>
<reference evidence="3 4" key="1">
    <citation type="submission" date="2019-03" db="EMBL/GenBank/DDBJ databases">
        <title>Draft genome sequence of Xylaria hypoxylon DSM 108379, a ubiquitous saprotrophic-parasitic fungi on hardwood.</title>
        <authorList>
            <person name="Buettner E."/>
            <person name="Leonhardt S."/>
            <person name="Gebauer A.M."/>
            <person name="Liers C."/>
            <person name="Hofrichter M."/>
            <person name="Kellner H."/>
        </authorList>
    </citation>
    <scope>NUCLEOTIDE SEQUENCE [LARGE SCALE GENOMIC DNA]</scope>
    <source>
        <strain evidence="3 4">DSM 108379</strain>
    </source>
</reference>
<evidence type="ECO:0000256" key="1">
    <source>
        <dbReference type="SAM" id="MobiDB-lite"/>
    </source>
</evidence>
<name>A0A4Z0Z2N9_9PEZI</name>
<organism evidence="3 4">
    <name type="scientific">Xylaria hypoxylon</name>
    <dbReference type="NCBI Taxonomy" id="37992"/>
    <lineage>
        <taxon>Eukaryota</taxon>
        <taxon>Fungi</taxon>
        <taxon>Dikarya</taxon>
        <taxon>Ascomycota</taxon>
        <taxon>Pezizomycotina</taxon>
        <taxon>Sordariomycetes</taxon>
        <taxon>Xylariomycetidae</taxon>
        <taxon>Xylariales</taxon>
        <taxon>Xylariaceae</taxon>
        <taxon>Xylaria</taxon>
    </lineage>
</organism>
<feature type="domain" description="Heterokaryon incompatibility" evidence="2">
    <location>
        <begin position="99"/>
        <end position="263"/>
    </location>
</feature>
<proteinExistence type="predicted"/>